<sequence>MLGVNEHCFTRCVKFNPSDYKPKPLTEKISETVTQLIKAPESEKLIEAQLTEGEGQCINTCARRYVQMVERMIGNFEKRTTV</sequence>
<dbReference type="EMBL" id="RRYP01002246">
    <property type="protein sequence ID" value="TNV84990.1"/>
    <property type="molecule type" value="Genomic_DNA"/>
</dbReference>
<dbReference type="AlphaFoldDB" id="A0A8J8P2T4"/>
<comment type="caution">
    <text evidence="1">The sequence shown here is derived from an EMBL/GenBank/DDBJ whole genome shotgun (WGS) entry which is preliminary data.</text>
</comment>
<proteinExistence type="predicted"/>
<dbReference type="InterPro" id="IPR035427">
    <property type="entry name" value="Tim10-like_dom_sf"/>
</dbReference>
<dbReference type="Gene3D" id="1.10.287.810">
    <property type="entry name" value="Mitochondrial import inner membrane translocase subunit tim13 like domains"/>
    <property type="match status" value="1"/>
</dbReference>
<accession>A0A8J8P2T4</accession>
<organism evidence="1 2">
    <name type="scientific">Halteria grandinella</name>
    <dbReference type="NCBI Taxonomy" id="5974"/>
    <lineage>
        <taxon>Eukaryota</taxon>
        <taxon>Sar</taxon>
        <taxon>Alveolata</taxon>
        <taxon>Ciliophora</taxon>
        <taxon>Intramacronucleata</taxon>
        <taxon>Spirotrichea</taxon>
        <taxon>Stichotrichia</taxon>
        <taxon>Sporadotrichida</taxon>
        <taxon>Halteriidae</taxon>
        <taxon>Halteria</taxon>
    </lineage>
</organism>
<evidence type="ECO:0000313" key="1">
    <source>
        <dbReference type="EMBL" id="TNV84990.1"/>
    </source>
</evidence>
<gene>
    <name evidence="1" type="ORF">FGO68_gene7200</name>
</gene>
<evidence type="ECO:0000313" key="2">
    <source>
        <dbReference type="Proteomes" id="UP000785679"/>
    </source>
</evidence>
<dbReference type="Proteomes" id="UP000785679">
    <property type="component" value="Unassembled WGS sequence"/>
</dbReference>
<protein>
    <submittedName>
        <fullName evidence="1">Uncharacterized protein</fullName>
    </submittedName>
</protein>
<keyword evidence="2" id="KW-1185">Reference proteome</keyword>
<dbReference type="SUPFAM" id="SSF144122">
    <property type="entry name" value="Tim10-like"/>
    <property type="match status" value="1"/>
</dbReference>
<name>A0A8J8P2T4_HALGN</name>
<reference evidence="1" key="1">
    <citation type="submission" date="2019-06" db="EMBL/GenBank/DDBJ databases">
        <authorList>
            <person name="Zheng W."/>
        </authorList>
    </citation>
    <scope>NUCLEOTIDE SEQUENCE</scope>
    <source>
        <strain evidence="1">QDHG01</strain>
    </source>
</reference>